<feature type="signal peptide" evidence="1">
    <location>
        <begin position="1"/>
        <end position="18"/>
    </location>
</feature>
<feature type="chain" id="PRO_5016752422" evidence="1">
    <location>
        <begin position="19"/>
        <end position="144"/>
    </location>
</feature>
<evidence type="ECO:0000256" key="1">
    <source>
        <dbReference type="SAM" id="SignalP"/>
    </source>
</evidence>
<keyword evidence="1" id="KW-0732">Signal</keyword>
<reference evidence="2 3" key="1">
    <citation type="submission" date="2018-04" db="EMBL/GenBank/DDBJ databases">
        <title>Altererythrobacter sp. HME9302 genome sequencing and assembly.</title>
        <authorList>
            <person name="Kang H."/>
            <person name="Kim H."/>
            <person name="Joh K."/>
        </authorList>
    </citation>
    <scope>NUCLEOTIDE SEQUENCE [LARGE SCALE GENOMIC DNA]</scope>
    <source>
        <strain evidence="2 3">HME9302</strain>
    </source>
</reference>
<protein>
    <submittedName>
        <fullName evidence="2">Uncharacterized protein</fullName>
    </submittedName>
</protein>
<sequence>MRSILTVALLSLATIASAQTPELGFCERLAPQLDMKQKGDRDKSGIATYEVNTLGGVKTFFLGGSTTVSFTTEPVTDDDTDVTLDDYLRVRKTCEQTERGVVCNVAEPLLLTIQVKDQKAEVEAKPGERATVAMHKMRISCRNV</sequence>
<comment type="caution">
    <text evidence="2">The sequence shown here is derived from an EMBL/GenBank/DDBJ whole genome shotgun (WGS) entry which is preliminary data.</text>
</comment>
<dbReference type="OrthoDB" id="7570443at2"/>
<name>A0A369Q8I5_9SPHN</name>
<proteinExistence type="predicted"/>
<dbReference type="RefSeq" id="WP_147270802.1">
    <property type="nucleotide sequence ID" value="NZ_QBKA01000002.1"/>
</dbReference>
<dbReference type="EMBL" id="QBKA01000002">
    <property type="protein sequence ID" value="RDC60792.1"/>
    <property type="molecule type" value="Genomic_DNA"/>
</dbReference>
<evidence type="ECO:0000313" key="3">
    <source>
        <dbReference type="Proteomes" id="UP000253727"/>
    </source>
</evidence>
<dbReference type="Proteomes" id="UP000253727">
    <property type="component" value="Unassembled WGS sequence"/>
</dbReference>
<accession>A0A369Q8I5</accession>
<evidence type="ECO:0000313" key="2">
    <source>
        <dbReference type="EMBL" id="RDC60792.1"/>
    </source>
</evidence>
<gene>
    <name evidence="2" type="ORF">HME9302_02008</name>
</gene>
<organism evidence="2 3">
    <name type="scientific">Alteripontixanthobacter maritimus</name>
    <dbReference type="NCBI Taxonomy" id="2161824"/>
    <lineage>
        <taxon>Bacteria</taxon>
        <taxon>Pseudomonadati</taxon>
        <taxon>Pseudomonadota</taxon>
        <taxon>Alphaproteobacteria</taxon>
        <taxon>Sphingomonadales</taxon>
        <taxon>Erythrobacteraceae</taxon>
        <taxon>Alteripontixanthobacter</taxon>
    </lineage>
</organism>
<keyword evidence="3" id="KW-1185">Reference proteome</keyword>
<dbReference type="AlphaFoldDB" id="A0A369Q8I5"/>